<dbReference type="PANTHER" id="PTHR22955:SF77">
    <property type="entry name" value="ASPARTIC PUTATIVE DOMAIN-CONTAINING PROTEIN-RELATED"/>
    <property type="match status" value="1"/>
</dbReference>
<reference evidence="2 3" key="1">
    <citation type="journal article" date="2024" name="BMC Genomics">
        <title>De novo assembly and annotation of Popillia japonica's genome with initial clues to its potential as an invasive pest.</title>
        <authorList>
            <person name="Cucini C."/>
            <person name="Boschi S."/>
            <person name="Funari R."/>
            <person name="Cardaioli E."/>
            <person name="Iannotti N."/>
            <person name="Marturano G."/>
            <person name="Paoli F."/>
            <person name="Bruttini M."/>
            <person name="Carapelli A."/>
            <person name="Frati F."/>
            <person name="Nardi F."/>
        </authorList>
    </citation>
    <scope>NUCLEOTIDE SEQUENCE [LARGE SCALE GENOMIC DNA]</scope>
    <source>
        <strain evidence="2">DMR45628</strain>
    </source>
</reference>
<protein>
    <submittedName>
        <fullName evidence="2">Pao retrotransposon peptidase</fullName>
    </submittedName>
</protein>
<dbReference type="Proteomes" id="UP001458880">
    <property type="component" value="Unassembled WGS sequence"/>
</dbReference>
<evidence type="ECO:0000313" key="3">
    <source>
        <dbReference type="Proteomes" id="UP001458880"/>
    </source>
</evidence>
<comment type="caution">
    <text evidence="2">The sequence shown here is derived from an EMBL/GenBank/DDBJ whole genome shotgun (WGS) entry which is preliminary data.</text>
</comment>
<proteinExistence type="predicted"/>
<evidence type="ECO:0000256" key="1">
    <source>
        <dbReference type="SAM" id="MobiDB-lite"/>
    </source>
</evidence>
<dbReference type="Pfam" id="PF05380">
    <property type="entry name" value="Peptidase_A17"/>
    <property type="match status" value="1"/>
</dbReference>
<organism evidence="2 3">
    <name type="scientific">Popillia japonica</name>
    <name type="common">Japanese beetle</name>
    <dbReference type="NCBI Taxonomy" id="7064"/>
    <lineage>
        <taxon>Eukaryota</taxon>
        <taxon>Metazoa</taxon>
        <taxon>Ecdysozoa</taxon>
        <taxon>Arthropoda</taxon>
        <taxon>Hexapoda</taxon>
        <taxon>Insecta</taxon>
        <taxon>Pterygota</taxon>
        <taxon>Neoptera</taxon>
        <taxon>Endopterygota</taxon>
        <taxon>Coleoptera</taxon>
        <taxon>Polyphaga</taxon>
        <taxon>Scarabaeiformia</taxon>
        <taxon>Scarabaeidae</taxon>
        <taxon>Rutelinae</taxon>
        <taxon>Popillia</taxon>
    </lineage>
</organism>
<feature type="compositionally biased region" description="Polar residues" evidence="1">
    <location>
        <begin position="457"/>
        <end position="469"/>
    </location>
</feature>
<gene>
    <name evidence="2" type="ORF">QE152_g37364</name>
</gene>
<accession>A0AAW1IAR4</accession>
<keyword evidence="3" id="KW-1185">Reference proteome</keyword>
<feature type="compositionally biased region" description="Basic and acidic residues" evidence="1">
    <location>
        <begin position="503"/>
        <end position="513"/>
    </location>
</feature>
<feature type="region of interest" description="Disordered" evidence="1">
    <location>
        <begin position="454"/>
        <end position="513"/>
    </location>
</feature>
<dbReference type="AlphaFoldDB" id="A0AAW1IAR4"/>
<sequence length="598" mass="67301">MVSRTSTTLASANFTLRKWNSNDLNVLKKISETRKEQEDKVYVCGDLQAKTLGLVSPVTVLAKVFMQKLWENKVDWDQALPNHLCSEWHNVIKSMHAVNMIRAPRYLVCTDTSSNELHCFSDASEKAYAACIYLKTTEPNGSCNVHLVCAKTKVAPLKSLTIPRLELCGALLLTRLTVKTVSALKLTISRTIYWTDSTIVLSWIRTSPHLLKTFVANRITEIQNASFVENWRHVPTNDNPADIASRGVYENTLEHCKLWWHGPSWLSQELAFRNQLANNELPAEEEKERKDVRGEGSIIYEGVTTDAVKANPFKGNTLARSPLSRGSYISQKSGDGLEDEVFAEGSPLSRGSYISQKSGDGLEDEVFAEEKRDAETVLQEKRKREEREEERKPELSDEVVAVLKALEKVTQKTEVLLEHIKGSSKTKTEIKTVSKELGHVVKILNKRASELKRVQEKSTLAASESTITRDTPAGSAPAGSAYKEDRSKSRSIGTQANPEDIEKETRLKEEERQREIEAQIASKAGWTGLSKIIDYDWPKSSFMNTRVETRLKEEERQREIEAQIASKAGWTGLSKIIDYDWPKSSFMNTRVVGQKAPS</sequence>
<dbReference type="PANTHER" id="PTHR22955">
    <property type="entry name" value="RETROTRANSPOSON"/>
    <property type="match status" value="1"/>
</dbReference>
<name>A0AAW1IAR4_POPJA</name>
<dbReference type="InterPro" id="IPR008042">
    <property type="entry name" value="Retrotrans_Pao"/>
</dbReference>
<dbReference type="EMBL" id="JASPKY010000723">
    <property type="protein sequence ID" value="KAK9686217.1"/>
    <property type="molecule type" value="Genomic_DNA"/>
</dbReference>
<evidence type="ECO:0000313" key="2">
    <source>
        <dbReference type="EMBL" id="KAK9686217.1"/>
    </source>
</evidence>
<feature type="region of interest" description="Disordered" evidence="1">
    <location>
        <begin position="373"/>
        <end position="395"/>
    </location>
</feature>